<keyword evidence="4" id="KW-1185">Reference proteome</keyword>
<comment type="caution">
    <text evidence="3">The sequence shown here is derived from an EMBL/GenBank/DDBJ whole genome shotgun (WGS) entry which is preliminary data.</text>
</comment>
<organism evidence="3 4">
    <name type="scientific">Cardiocondyla obscurior</name>
    <dbReference type="NCBI Taxonomy" id="286306"/>
    <lineage>
        <taxon>Eukaryota</taxon>
        <taxon>Metazoa</taxon>
        <taxon>Ecdysozoa</taxon>
        <taxon>Arthropoda</taxon>
        <taxon>Hexapoda</taxon>
        <taxon>Insecta</taxon>
        <taxon>Pterygota</taxon>
        <taxon>Neoptera</taxon>
        <taxon>Endopterygota</taxon>
        <taxon>Hymenoptera</taxon>
        <taxon>Apocrita</taxon>
        <taxon>Aculeata</taxon>
        <taxon>Formicoidea</taxon>
        <taxon>Formicidae</taxon>
        <taxon>Myrmicinae</taxon>
        <taxon>Cardiocondyla</taxon>
    </lineage>
</organism>
<dbReference type="Proteomes" id="UP001430953">
    <property type="component" value="Unassembled WGS sequence"/>
</dbReference>
<feature type="transmembrane region" description="Helical" evidence="2">
    <location>
        <begin position="54"/>
        <end position="77"/>
    </location>
</feature>
<sequence length="115" mass="13909">MPLRKNITCWTTKEREQHRLRRRERETREKPEGKRRRRDEIDEDRLVGGGAARIYTLLPFSGIIPLVHYYFSARVAVLYSVSSRNPLSRFNETATNVSRAVLIIFFYFFYFYFFF</sequence>
<protein>
    <submittedName>
        <fullName evidence="3">Uncharacterized protein</fullName>
    </submittedName>
</protein>
<proteinExistence type="predicted"/>
<dbReference type="EMBL" id="JADYXP020000003">
    <property type="protein sequence ID" value="KAL0128751.1"/>
    <property type="molecule type" value="Genomic_DNA"/>
</dbReference>
<reference evidence="3 4" key="1">
    <citation type="submission" date="2023-03" db="EMBL/GenBank/DDBJ databases">
        <title>High recombination rates correlate with genetic variation in Cardiocondyla obscurior ants.</title>
        <authorList>
            <person name="Errbii M."/>
        </authorList>
    </citation>
    <scope>NUCLEOTIDE SEQUENCE [LARGE SCALE GENOMIC DNA]</scope>
    <source>
        <strain evidence="3">Alpha-2009</strain>
        <tissue evidence="3">Whole body</tissue>
    </source>
</reference>
<feature type="region of interest" description="Disordered" evidence="1">
    <location>
        <begin position="14"/>
        <end position="40"/>
    </location>
</feature>
<evidence type="ECO:0000313" key="4">
    <source>
        <dbReference type="Proteomes" id="UP001430953"/>
    </source>
</evidence>
<keyword evidence="2" id="KW-0472">Membrane</keyword>
<evidence type="ECO:0000256" key="1">
    <source>
        <dbReference type="SAM" id="MobiDB-lite"/>
    </source>
</evidence>
<dbReference type="AlphaFoldDB" id="A0AAW2GKK4"/>
<keyword evidence="2" id="KW-1133">Transmembrane helix</keyword>
<feature type="transmembrane region" description="Helical" evidence="2">
    <location>
        <begin position="97"/>
        <end position="114"/>
    </location>
</feature>
<evidence type="ECO:0000256" key="2">
    <source>
        <dbReference type="SAM" id="Phobius"/>
    </source>
</evidence>
<evidence type="ECO:0000313" key="3">
    <source>
        <dbReference type="EMBL" id="KAL0128751.1"/>
    </source>
</evidence>
<keyword evidence="2" id="KW-0812">Transmembrane</keyword>
<name>A0AAW2GKK4_9HYME</name>
<accession>A0AAW2GKK4</accession>
<gene>
    <name evidence="3" type="ORF">PUN28_003855</name>
</gene>